<name>A0ABT9BQ62_9MICO</name>
<dbReference type="RefSeq" id="WP_305002935.1">
    <property type="nucleotide sequence ID" value="NZ_JAUQUB010000001.1"/>
</dbReference>
<reference evidence="1 2" key="1">
    <citation type="submission" date="2023-07" db="EMBL/GenBank/DDBJ databases">
        <title>Protaetiibacter sp. nov WY-16 isolated from soil.</title>
        <authorList>
            <person name="Liu B."/>
            <person name="Wan Y."/>
        </authorList>
    </citation>
    <scope>NUCLEOTIDE SEQUENCE [LARGE SCALE GENOMIC DNA]</scope>
    <source>
        <strain evidence="1 2">WY-16</strain>
    </source>
</reference>
<gene>
    <name evidence="1" type="ORF">Q5716_10030</name>
</gene>
<dbReference type="Proteomes" id="UP001241072">
    <property type="component" value="Unassembled WGS sequence"/>
</dbReference>
<organism evidence="1 2">
    <name type="scientific">Antiquaquibacter soli</name>
    <dbReference type="NCBI Taxonomy" id="3064523"/>
    <lineage>
        <taxon>Bacteria</taxon>
        <taxon>Bacillati</taxon>
        <taxon>Actinomycetota</taxon>
        <taxon>Actinomycetes</taxon>
        <taxon>Micrococcales</taxon>
        <taxon>Microbacteriaceae</taxon>
        <taxon>Antiquaquibacter</taxon>
    </lineage>
</organism>
<comment type="caution">
    <text evidence="1">The sequence shown here is derived from an EMBL/GenBank/DDBJ whole genome shotgun (WGS) entry which is preliminary data.</text>
</comment>
<keyword evidence="2" id="KW-1185">Reference proteome</keyword>
<protein>
    <submittedName>
        <fullName evidence="1">Uncharacterized protein</fullName>
    </submittedName>
</protein>
<evidence type="ECO:0000313" key="1">
    <source>
        <dbReference type="EMBL" id="MDO7882562.1"/>
    </source>
</evidence>
<proteinExistence type="predicted"/>
<dbReference type="EMBL" id="JAUQUB010000001">
    <property type="protein sequence ID" value="MDO7882562.1"/>
    <property type="molecule type" value="Genomic_DNA"/>
</dbReference>
<sequence>MTSVLDVLVGETLDAVVFVADYSQVQFTIDSRPERVNFGAWPEVAQTDRIYRFGEPGYRDAYCELIGRKVTGVVEWQTRGLGIEFDDRSLIITIAAGLAIGPYEIADFRTWIWRSDLPPFGGTS</sequence>
<evidence type="ECO:0000313" key="2">
    <source>
        <dbReference type="Proteomes" id="UP001241072"/>
    </source>
</evidence>
<accession>A0ABT9BQ62</accession>